<keyword evidence="5" id="KW-0808">Transferase</keyword>
<proteinExistence type="inferred from homology"/>
<accession>A0A4P2Q374</accession>
<organism evidence="5 6">
    <name type="scientific">Sorangium cellulosum</name>
    <name type="common">Polyangium cellulosum</name>
    <dbReference type="NCBI Taxonomy" id="56"/>
    <lineage>
        <taxon>Bacteria</taxon>
        <taxon>Pseudomonadati</taxon>
        <taxon>Myxococcota</taxon>
        <taxon>Polyangia</taxon>
        <taxon>Polyangiales</taxon>
        <taxon>Polyangiaceae</taxon>
        <taxon>Sorangium</taxon>
    </lineage>
</organism>
<dbReference type="AlphaFoldDB" id="A0A4P2Q374"/>
<dbReference type="RefSeq" id="WP_129349181.1">
    <property type="nucleotide sequence ID" value="NZ_CP012670.1"/>
</dbReference>
<evidence type="ECO:0000313" key="5">
    <source>
        <dbReference type="EMBL" id="AUX23767.1"/>
    </source>
</evidence>
<dbReference type="InterPro" id="IPR002052">
    <property type="entry name" value="DNA_methylase_N6_adenine_CS"/>
</dbReference>
<dbReference type="REBASE" id="299500">
    <property type="entry name" value="M.SceGT47ORF42970P"/>
</dbReference>
<dbReference type="PANTHER" id="PTHR42998:SF1">
    <property type="entry name" value="TYPE I RESTRICTION ENZYME HINDI METHYLASE SUBUNIT"/>
    <property type="match status" value="1"/>
</dbReference>
<dbReference type="InterPro" id="IPR052916">
    <property type="entry name" value="Type-I_RE_MTase_Subunit"/>
</dbReference>
<dbReference type="GO" id="GO:0032259">
    <property type="term" value="P:methylation"/>
    <property type="evidence" value="ECO:0007669"/>
    <property type="project" value="UniProtKB-KW"/>
</dbReference>
<dbReference type="PRINTS" id="PR00507">
    <property type="entry name" value="N12N6MTFRASE"/>
</dbReference>
<dbReference type="Gene3D" id="3.40.50.150">
    <property type="entry name" value="Vaccinia Virus protein VP39"/>
    <property type="match status" value="1"/>
</dbReference>
<dbReference type="Proteomes" id="UP000295781">
    <property type="component" value="Chromosome"/>
</dbReference>
<comment type="similarity">
    <text evidence="1">Belongs to the N(4)/N(6)-methyltransferase family.</text>
</comment>
<reference evidence="5 6" key="1">
    <citation type="submission" date="2015-09" db="EMBL/GenBank/DDBJ databases">
        <title>Sorangium comparison.</title>
        <authorList>
            <person name="Zaburannyi N."/>
            <person name="Bunk B."/>
            <person name="Overmann J."/>
            <person name="Mueller R."/>
        </authorList>
    </citation>
    <scope>NUCLEOTIDE SEQUENCE [LARGE SCALE GENOMIC DNA]</scope>
    <source>
        <strain evidence="5 6">So ceGT47</strain>
    </source>
</reference>
<evidence type="ECO:0000259" key="4">
    <source>
        <dbReference type="Pfam" id="PF02384"/>
    </source>
</evidence>
<dbReference type="SUPFAM" id="SSF53335">
    <property type="entry name" value="S-adenosyl-L-methionine-dependent methyltransferases"/>
    <property type="match status" value="1"/>
</dbReference>
<name>A0A4P2Q374_SORCE</name>
<dbReference type="PANTHER" id="PTHR42998">
    <property type="entry name" value="TYPE I RESTRICTION ENZYME HINDVIIP M PROTEIN-RELATED"/>
    <property type="match status" value="1"/>
</dbReference>
<keyword evidence="5" id="KW-0489">Methyltransferase</keyword>
<protein>
    <submittedName>
        <fullName evidence="5">N-6 DNA methylase</fullName>
    </submittedName>
</protein>
<dbReference type="OrthoDB" id="9784823at2"/>
<feature type="region of interest" description="Disordered" evidence="3">
    <location>
        <begin position="1"/>
        <end position="30"/>
    </location>
</feature>
<dbReference type="Pfam" id="PF02384">
    <property type="entry name" value="N6_Mtase"/>
    <property type="match status" value="1"/>
</dbReference>
<evidence type="ECO:0000256" key="3">
    <source>
        <dbReference type="SAM" id="MobiDB-lite"/>
    </source>
</evidence>
<dbReference type="GO" id="GO:0009307">
    <property type="term" value="P:DNA restriction-modification system"/>
    <property type="evidence" value="ECO:0007669"/>
    <property type="project" value="UniProtKB-KW"/>
</dbReference>
<sequence>MARGKKRSEQEVQQQELFNGGAEPAEGGGDDEEVVLEGTLVCALTGEHRLSTPQEEVLQSFIEQLHREYGIALEDMERDVRIACESSEDGKVRTRNRTVSLVVFEPRARHRDAEDAIDVKNVTRVVIVAKPGTKPDDKAIGLLEEVLGSLSEDRPEVYGVWTNGADLAFRMRTFHKRSGQPEYTELTDIPAPDETLADLESAERRPLRIAAGDSLLRTFKRCHDYLYGNQNMRGDRAFWQLLYLIFAKILDERSTSREFFVGATERNAEAGQKRISQRIKKLFDRVKDEYGDVFEGNEKIELNDRALAFIAGELSRYSLLSTDTDAKGMAYEAITSTTLKRERGQFFTPRNVIRMMVDMVDPQPGKRVLDPACGSGGFLVVALAHARRAFLAQSGCPYPDQPVPKELKRVDPKLRDYAKKCLYGIDVDPELRKAARMNMVMNNDGHGNIFSFNSLEFGIPKLMSEEMEKFAKATGGHGGFDYVFTDPPFGAKIPVEDRDIVSAFELGHVWRRSEGKWIKGEVQKKVSPEILFIECCYNFLKQGTGVMAIVLPNGILGNPGEQMEFVRWWMLQRMELLASVDLPAEAFLPQVSVQASCVLLRRRYASEHQQVGKEGLKQRPVFMAIAEKCGHGRRGDVTYERNPDGTDLVVSETVMERFEHNGRIEERQRIRQAKRIADDMPWVASKYTRFVAGEPLDI</sequence>
<evidence type="ECO:0000256" key="2">
    <source>
        <dbReference type="ARBA" id="ARBA00022747"/>
    </source>
</evidence>
<dbReference type="InterPro" id="IPR029063">
    <property type="entry name" value="SAM-dependent_MTases_sf"/>
</dbReference>
<dbReference type="PROSITE" id="PS00092">
    <property type="entry name" value="N6_MTASE"/>
    <property type="match status" value="1"/>
</dbReference>
<keyword evidence="2" id="KW-0680">Restriction system</keyword>
<feature type="domain" description="DNA methylase adenine-specific" evidence="4">
    <location>
        <begin position="324"/>
        <end position="610"/>
    </location>
</feature>
<dbReference type="EMBL" id="CP012670">
    <property type="protein sequence ID" value="AUX23767.1"/>
    <property type="molecule type" value="Genomic_DNA"/>
</dbReference>
<dbReference type="GO" id="GO:0003677">
    <property type="term" value="F:DNA binding"/>
    <property type="evidence" value="ECO:0007669"/>
    <property type="project" value="InterPro"/>
</dbReference>
<dbReference type="GO" id="GO:0008170">
    <property type="term" value="F:N-methyltransferase activity"/>
    <property type="evidence" value="ECO:0007669"/>
    <property type="project" value="InterPro"/>
</dbReference>
<gene>
    <name evidence="5" type="ORF">SOCEGT47_042970</name>
</gene>
<evidence type="ECO:0000313" key="6">
    <source>
        <dbReference type="Proteomes" id="UP000295781"/>
    </source>
</evidence>
<evidence type="ECO:0000256" key="1">
    <source>
        <dbReference type="ARBA" id="ARBA00006594"/>
    </source>
</evidence>
<dbReference type="InterPro" id="IPR003356">
    <property type="entry name" value="DNA_methylase_A-5"/>
</dbReference>